<name>A0A9W6RF89_9ACTN</name>
<dbReference type="RefSeq" id="WP_285620820.1">
    <property type="nucleotide sequence ID" value="NZ_BSTJ01000003.1"/>
</dbReference>
<comment type="subcellular location">
    <subcellularLocation>
        <location evidence="1">Cell membrane</location>
        <topology evidence="1">Multi-pass membrane protein</topology>
    </subcellularLocation>
</comment>
<evidence type="ECO:0000256" key="4">
    <source>
        <dbReference type="ARBA" id="ARBA00022692"/>
    </source>
</evidence>
<dbReference type="EMBL" id="BSTJ01000003">
    <property type="protein sequence ID" value="GLY74749.1"/>
    <property type="molecule type" value="Genomic_DNA"/>
</dbReference>
<dbReference type="PIRSF" id="PIRSF017804">
    <property type="entry name" value="Secretion_EccD1"/>
    <property type="match status" value="1"/>
</dbReference>
<dbReference type="Gene3D" id="3.10.20.90">
    <property type="entry name" value="Phosphatidylinositol 3-kinase Catalytic Subunit, Chain A, domain 1"/>
    <property type="match status" value="1"/>
</dbReference>
<organism evidence="9 10">
    <name type="scientific">Actinoallomurus iriomotensis</name>
    <dbReference type="NCBI Taxonomy" id="478107"/>
    <lineage>
        <taxon>Bacteria</taxon>
        <taxon>Bacillati</taxon>
        <taxon>Actinomycetota</taxon>
        <taxon>Actinomycetes</taxon>
        <taxon>Streptosporangiales</taxon>
        <taxon>Thermomonosporaceae</taxon>
        <taxon>Actinoallomurus</taxon>
    </lineage>
</organism>
<feature type="transmembrane region" description="Helical" evidence="7">
    <location>
        <begin position="353"/>
        <end position="369"/>
    </location>
</feature>
<evidence type="ECO:0000256" key="2">
    <source>
        <dbReference type="ARBA" id="ARBA00006162"/>
    </source>
</evidence>
<keyword evidence="5 7" id="KW-1133">Transmembrane helix</keyword>
<gene>
    <name evidence="9" type="ORF">Airi01_030160</name>
</gene>
<proteinExistence type="inferred from homology"/>
<evidence type="ECO:0000256" key="3">
    <source>
        <dbReference type="ARBA" id="ARBA00022475"/>
    </source>
</evidence>
<accession>A0A9W6RF89</accession>
<feature type="transmembrane region" description="Helical" evidence="7">
    <location>
        <begin position="178"/>
        <end position="199"/>
    </location>
</feature>
<dbReference type="AlphaFoldDB" id="A0A9W6RF89"/>
<dbReference type="InterPro" id="IPR006707">
    <property type="entry name" value="T7SS_EccD"/>
</dbReference>
<feature type="transmembrane region" description="Helical" evidence="7">
    <location>
        <begin position="127"/>
        <end position="144"/>
    </location>
</feature>
<feature type="transmembrane region" description="Helical" evidence="7">
    <location>
        <begin position="239"/>
        <end position="260"/>
    </location>
</feature>
<feature type="transmembrane region" description="Helical" evidence="7">
    <location>
        <begin position="266"/>
        <end position="286"/>
    </location>
</feature>
<dbReference type="NCBIfam" id="TIGR03920">
    <property type="entry name" value="T7SS_EccD"/>
    <property type="match status" value="1"/>
</dbReference>
<evidence type="ECO:0000256" key="6">
    <source>
        <dbReference type="ARBA" id="ARBA00023136"/>
    </source>
</evidence>
<feature type="transmembrane region" description="Helical" evidence="7">
    <location>
        <begin position="439"/>
        <end position="463"/>
    </location>
</feature>
<evidence type="ECO:0000256" key="5">
    <source>
        <dbReference type="ARBA" id="ARBA00022989"/>
    </source>
</evidence>
<comment type="caution">
    <text evidence="9">The sequence shown here is derived from an EMBL/GenBank/DDBJ whole genome shotgun (WGS) entry which is preliminary data.</text>
</comment>
<keyword evidence="4 7" id="KW-0812">Transmembrane</keyword>
<evidence type="ECO:0000313" key="10">
    <source>
        <dbReference type="Proteomes" id="UP001165135"/>
    </source>
</evidence>
<evidence type="ECO:0000256" key="1">
    <source>
        <dbReference type="ARBA" id="ARBA00004651"/>
    </source>
</evidence>
<dbReference type="InterPro" id="IPR044049">
    <property type="entry name" value="EccD_transm"/>
</dbReference>
<feature type="domain" description="EccD-like transmembrane" evidence="8">
    <location>
        <begin position="124"/>
        <end position="468"/>
    </location>
</feature>
<dbReference type="GO" id="GO:0005886">
    <property type="term" value="C:plasma membrane"/>
    <property type="evidence" value="ECO:0007669"/>
    <property type="project" value="UniProtKB-SubCell"/>
</dbReference>
<dbReference type="Pfam" id="PF19053">
    <property type="entry name" value="EccD"/>
    <property type="match status" value="1"/>
</dbReference>
<dbReference type="InterPro" id="IPR024962">
    <property type="entry name" value="YukD-like"/>
</dbReference>
<feature type="transmembrane region" description="Helical" evidence="7">
    <location>
        <begin position="150"/>
        <end position="171"/>
    </location>
</feature>
<feature type="transmembrane region" description="Helical" evidence="7">
    <location>
        <begin position="327"/>
        <end position="347"/>
    </location>
</feature>
<sequence length="470" mass="48739">MGETVSPKAGADLCRITIVAPDRRIDLSLPAEVPLVQMLPTLLRAAGRDLADAGLAHSGWALQRLDGPPLETGLSLSQLDIRDGEMLYFRPRMTLIPELVYDDVADVVATGKKDRADRWRPETTRRFGLFAGAGALVLGVIPILRAGPQWYAAAIAAAIVAFVLLTMGVTLSRAVGDSVGGAALGCAALPYGFLAGLLAPARTHLPLTDLGGPHLLAAFAATAVIAALAGFGVADGLPWFIGVGFAGLIGTVATAVTLLFGGVKPAGVAACAVVVVMALSALIPTLSFRFARLPLPPIPTSAEDLRSESTVVDGKKLLRRAGVADRFATGLVAGVALVAAASLVFLVMAPGRFGPIMAAVLSFSLLLRARIFRGRSQRSWMLVVGLGGLGLLDVALSLRATPVETLALVLPAMLAVAAITLTMAMWLPGHRPSPFWGRAGDILDMFLIIALVPLALAVLNVYAKVRGIGG</sequence>
<protein>
    <submittedName>
        <fullName evidence="9">Type VII secretion integral membrane protein EccD</fullName>
    </submittedName>
</protein>
<reference evidence="9" key="1">
    <citation type="submission" date="2023-03" db="EMBL/GenBank/DDBJ databases">
        <title>Actinoallomurus iriomotensis NBRC 103681.</title>
        <authorList>
            <person name="Ichikawa N."/>
            <person name="Sato H."/>
            <person name="Tonouchi N."/>
        </authorList>
    </citation>
    <scope>NUCLEOTIDE SEQUENCE</scope>
    <source>
        <strain evidence="9">NBRC 103681</strain>
    </source>
</reference>
<feature type="transmembrane region" description="Helical" evidence="7">
    <location>
        <begin position="406"/>
        <end position="427"/>
    </location>
</feature>
<keyword evidence="3" id="KW-1003">Cell membrane</keyword>
<evidence type="ECO:0000259" key="8">
    <source>
        <dbReference type="Pfam" id="PF19053"/>
    </source>
</evidence>
<evidence type="ECO:0000256" key="7">
    <source>
        <dbReference type="SAM" id="Phobius"/>
    </source>
</evidence>
<dbReference type="Proteomes" id="UP001165135">
    <property type="component" value="Unassembled WGS sequence"/>
</dbReference>
<dbReference type="Pfam" id="PF08817">
    <property type="entry name" value="YukD"/>
    <property type="match status" value="1"/>
</dbReference>
<evidence type="ECO:0000313" key="9">
    <source>
        <dbReference type="EMBL" id="GLY74749.1"/>
    </source>
</evidence>
<comment type="similarity">
    <text evidence="2">Belongs to the EccD/Snm4 family.</text>
</comment>
<feature type="transmembrane region" description="Helical" evidence="7">
    <location>
        <begin position="211"/>
        <end position="232"/>
    </location>
</feature>
<keyword evidence="6 7" id="KW-0472">Membrane</keyword>